<feature type="transmembrane region" description="Helical" evidence="1">
    <location>
        <begin position="76"/>
        <end position="96"/>
    </location>
</feature>
<feature type="transmembrane region" description="Helical" evidence="1">
    <location>
        <begin position="6"/>
        <end position="34"/>
    </location>
</feature>
<gene>
    <name evidence="2" type="ORF">P9850_09505</name>
</gene>
<keyword evidence="1" id="KW-0812">Transmembrane</keyword>
<dbReference type="Pfam" id="PF13782">
    <property type="entry name" value="SpoVAB"/>
    <property type="match status" value="1"/>
</dbReference>
<keyword evidence="1" id="KW-1133">Transmembrane helix</keyword>
<evidence type="ECO:0000313" key="3">
    <source>
        <dbReference type="Proteomes" id="UP001339962"/>
    </source>
</evidence>
<dbReference type="EMBL" id="JARTLI010000013">
    <property type="protein sequence ID" value="MED5052087.1"/>
    <property type="molecule type" value="Genomic_DNA"/>
</dbReference>
<sequence length="144" mass="15679">MTTVKAIAVIVIGLAGGLAVGTGFVAFLAVLGVIPRLTQLTKTMKWIYAYEWSAVFGAVTGGWMSLRSSALDISKYWLIPLGLFSGVFIGMLAAALTEVLNVWPILAKRIGMVDKIILLMMALVFGKVFGSLFYWMYFAEVMSL</sequence>
<dbReference type="Proteomes" id="UP001339962">
    <property type="component" value="Unassembled WGS sequence"/>
</dbReference>
<evidence type="ECO:0000256" key="1">
    <source>
        <dbReference type="SAM" id="Phobius"/>
    </source>
</evidence>
<evidence type="ECO:0000313" key="2">
    <source>
        <dbReference type="EMBL" id="MED5052087.1"/>
    </source>
</evidence>
<dbReference type="InterPro" id="IPR020144">
    <property type="entry name" value="SpoVAB"/>
</dbReference>
<reference evidence="2 3" key="1">
    <citation type="submission" date="2023-03" db="EMBL/GenBank/DDBJ databases">
        <title>Bacillus Genome Sequencing.</title>
        <authorList>
            <person name="Dunlap C."/>
        </authorList>
    </citation>
    <scope>NUCLEOTIDE SEQUENCE [LARGE SCALE GENOMIC DNA]</scope>
    <source>
        <strain evidence="2 3">NRS-38</strain>
    </source>
</reference>
<feature type="transmembrane region" description="Helical" evidence="1">
    <location>
        <begin position="116"/>
        <end position="137"/>
    </location>
</feature>
<feature type="transmembrane region" description="Helical" evidence="1">
    <location>
        <begin position="46"/>
        <end position="64"/>
    </location>
</feature>
<protein>
    <submittedName>
        <fullName evidence="2">Stage V sporulation protein AB</fullName>
    </submittedName>
</protein>
<keyword evidence="1" id="KW-0472">Membrane</keyword>
<comment type="caution">
    <text evidence="2">The sequence shown here is derived from an EMBL/GenBank/DDBJ whole genome shotgun (WGS) entry which is preliminary data.</text>
</comment>
<proteinExistence type="predicted"/>
<organism evidence="2 3">
    <name type="scientific">Anoxybacteroides rupiense</name>
    <dbReference type="NCBI Taxonomy" id="311460"/>
    <lineage>
        <taxon>Bacteria</taxon>
        <taxon>Bacillati</taxon>
        <taxon>Bacillota</taxon>
        <taxon>Bacilli</taxon>
        <taxon>Bacillales</taxon>
        <taxon>Anoxybacillaceae</taxon>
        <taxon>Anoxybacteroides</taxon>
    </lineage>
</organism>
<dbReference type="RefSeq" id="WP_044742169.1">
    <property type="nucleotide sequence ID" value="NZ_JACIDF010000002.1"/>
</dbReference>
<dbReference type="AlphaFoldDB" id="A0ABD5IUT2"/>
<accession>A0ABD5IUT2</accession>
<name>A0ABD5IUT2_9BACL</name>